<keyword evidence="1" id="KW-0597">Phosphoprotein</keyword>
<dbReference type="RefSeq" id="WP_285966513.1">
    <property type="nucleotide sequence ID" value="NZ_CP127294.1"/>
</dbReference>
<dbReference type="InterPro" id="IPR008984">
    <property type="entry name" value="SMAD_FHA_dom_sf"/>
</dbReference>
<evidence type="ECO:0000313" key="4">
    <source>
        <dbReference type="Proteomes" id="UP001236014"/>
    </source>
</evidence>
<dbReference type="InterPro" id="IPR000253">
    <property type="entry name" value="FHA_dom"/>
</dbReference>
<reference evidence="3 4" key="1">
    <citation type="submission" date="2023-06" db="EMBL/GenBank/DDBJ databases">
        <authorList>
            <person name="Oyuntsetseg B."/>
            <person name="Kim S.B."/>
        </authorList>
    </citation>
    <scope>NUCLEOTIDE SEQUENCE [LARGE SCALE GENOMIC DNA]</scope>
    <source>
        <strain evidence="3 4">2-15</strain>
    </source>
</reference>
<feature type="domain" description="FHA" evidence="2">
    <location>
        <begin position="51"/>
        <end position="102"/>
    </location>
</feature>
<dbReference type="Proteomes" id="UP001236014">
    <property type="component" value="Chromosome"/>
</dbReference>
<dbReference type="KEGG" id="acab:QRX50_30225"/>
<name>A0A9Y2I9F2_9PSEU</name>
<evidence type="ECO:0000313" key="3">
    <source>
        <dbReference type="EMBL" id="WIX75749.1"/>
    </source>
</evidence>
<dbReference type="AlphaFoldDB" id="A0A9Y2I9F2"/>
<accession>A0A9Y2I9F2</accession>
<protein>
    <submittedName>
        <fullName evidence="3">FHA domain-containing protein</fullName>
    </submittedName>
</protein>
<dbReference type="PROSITE" id="PS50006">
    <property type="entry name" value="FHA_DOMAIN"/>
    <property type="match status" value="1"/>
</dbReference>
<sequence length="277" mass="30321">MTALRSGGQAESLGADHGSLAYGVPPAAPGTIFALAVTGGVRMPPRDGREVLFGRNREDVHVCVGEDDRKVSRKQGFLVRRRDAWWMHNTGRLPIRLPGSRLLFPEEEPVPLAEGYTAVFVRGSADREHLLELYVSGADGRRPESRAQDVTEPPRMWRLSPEERLVLVSLAQRYLLQQPYPQPMAWRQVAEQLAELAPGSRWTPKRVEHLVVAVRARLARAGVAGLTREEVGEPVGNSLNDNLVKELLLSTSLVPPDLALLEPPDETAPGGVPAPPG</sequence>
<dbReference type="SUPFAM" id="SSF49879">
    <property type="entry name" value="SMAD/FHA domain"/>
    <property type="match status" value="1"/>
</dbReference>
<organism evidence="3 4">
    <name type="scientific">Amycolatopsis carbonis</name>
    <dbReference type="NCBI Taxonomy" id="715471"/>
    <lineage>
        <taxon>Bacteria</taxon>
        <taxon>Bacillati</taxon>
        <taxon>Actinomycetota</taxon>
        <taxon>Actinomycetes</taxon>
        <taxon>Pseudonocardiales</taxon>
        <taxon>Pseudonocardiaceae</taxon>
        <taxon>Amycolatopsis</taxon>
    </lineage>
</organism>
<dbReference type="EMBL" id="CP127294">
    <property type="protein sequence ID" value="WIX75749.1"/>
    <property type="molecule type" value="Genomic_DNA"/>
</dbReference>
<proteinExistence type="predicted"/>
<gene>
    <name evidence="3" type="ORF">QRX50_30225</name>
</gene>
<keyword evidence="4" id="KW-1185">Reference proteome</keyword>
<evidence type="ECO:0000256" key="1">
    <source>
        <dbReference type="ARBA" id="ARBA00022553"/>
    </source>
</evidence>
<evidence type="ECO:0000259" key="2">
    <source>
        <dbReference type="PROSITE" id="PS50006"/>
    </source>
</evidence>